<dbReference type="Gene3D" id="3.40.50.300">
    <property type="entry name" value="P-loop containing nucleotide triphosphate hydrolases"/>
    <property type="match status" value="1"/>
</dbReference>
<dbReference type="SUPFAM" id="SSF52540">
    <property type="entry name" value="P-loop containing nucleoside triphosphate hydrolases"/>
    <property type="match status" value="1"/>
</dbReference>
<dbReference type="InterPro" id="IPR052736">
    <property type="entry name" value="Stf3_sulfotransferase"/>
</dbReference>
<dbReference type="InterPro" id="IPR027417">
    <property type="entry name" value="P-loop_NTPase"/>
</dbReference>
<gene>
    <name evidence="1" type="ORF">HRJ34_16005</name>
</gene>
<proteinExistence type="predicted"/>
<dbReference type="AlphaFoldDB" id="A0A975CYU4"/>
<evidence type="ECO:0000313" key="2">
    <source>
        <dbReference type="Proteomes" id="UP000664914"/>
    </source>
</evidence>
<organism evidence="1 2">
    <name type="scientific">Rhizorhabdus wittichii</name>
    <dbReference type="NCBI Taxonomy" id="160791"/>
    <lineage>
        <taxon>Bacteria</taxon>
        <taxon>Pseudomonadati</taxon>
        <taxon>Pseudomonadota</taxon>
        <taxon>Alphaproteobacteria</taxon>
        <taxon>Sphingomonadales</taxon>
        <taxon>Sphingomonadaceae</taxon>
        <taxon>Rhizorhabdus</taxon>
    </lineage>
</organism>
<name>A0A975CYU4_9SPHN</name>
<dbReference type="PANTHER" id="PTHR36451">
    <property type="entry name" value="PAPS-DEPENDENT SULFOTRANSFERASE STF3"/>
    <property type="match status" value="1"/>
</dbReference>
<dbReference type="Proteomes" id="UP000664914">
    <property type="component" value="Chromosome"/>
</dbReference>
<dbReference type="EMBL" id="CP059319">
    <property type="protein sequence ID" value="QTH19867.1"/>
    <property type="molecule type" value="Genomic_DNA"/>
</dbReference>
<protein>
    <submittedName>
        <fullName evidence="1">Sulfotransferase</fullName>
    </submittedName>
</protein>
<dbReference type="Pfam" id="PF13469">
    <property type="entry name" value="Sulfotransfer_3"/>
    <property type="match status" value="1"/>
</dbReference>
<evidence type="ECO:0000313" key="1">
    <source>
        <dbReference type="EMBL" id="QTH19867.1"/>
    </source>
</evidence>
<reference evidence="1" key="2">
    <citation type="submission" date="2021-04" db="EMBL/GenBank/DDBJ databases">
        <title>Isolation and genomic analysis of the ibuprofen-degrading bacterium Sphingomonas strain MPO218.</title>
        <authorList>
            <person name="Aulestia M."/>
            <person name="Flores A."/>
            <person name="Mangas E.L."/>
            <person name="Perez-Pulido A.J."/>
            <person name="Santero E."/>
            <person name="Camacho E.M."/>
        </authorList>
    </citation>
    <scope>NUCLEOTIDE SEQUENCE</scope>
    <source>
        <strain evidence="1">MPO218</strain>
    </source>
</reference>
<reference evidence="1" key="1">
    <citation type="submission" date="2020-07" db="EMBL/GenBank/DDBJ databases">
        <authorList>
            <person name="Camacho E."/>
        </authorList>
    </citation>
    <scope>NUCLEOTIDE SEQUENCE</scope>
    <source>
        <strain evidence="1">MPO218</strain>
    </source>
</reference>
<dbReference type="RefSeq" id="WP_208631810.1">
    <property type="nucleotide sequence ID" value="NZ_CP059319.1"/>
</dbReference>
<sequence>MPDIRIDDLAEPRLTERQRAAIDAAPPVTMTVEAVLDAARAATGLSDFGADDFRERLAIWLASYDEDRDLGALGRATLFGECVRYASARLRIEDLWRRHPEIAAVAIDRPIMVAGLPRSGTTHLVNILAADPRLRSTPLWETMEPIPGRDDVGDPDPRRARTAAMWGAFEEMLPLMPAMHEMAPDHVHEDIELQGPDFSSYLPEWLSRPARWRDHYLASDQTPHYAYARRVMQALSWLKGPARWVVKSPPHMENLPALVAVHPTAIVPVTHRDPVAVLQSAITMIAYGDRIRRVRQDLPALAAWWIDRIEVLLRRCVRDRDAVPAARSIDILFHDYMADQKATVAKVYALAELEMTPEAEARIDHFLAANPRNKHGRVAYDLAGDFGVDVGAVRERFAFYYDRFPVRKEAVPGERL</sequence>
<dbReference type="PANTHER" id="PTHR36451:SF1">
    <property type="entry name" value="OMEGA-HYDROXY-BETA-DIHYDROMENAQUINONE-9 SULFOTRANSFERASE STF3"/>
    <property type="match status" value="1"/>
</dbReference>
<accession>A0A975CYU4</accession>